<dbReference type="KEGG" id="cpoi:OE229_10970"/>
<evidence type="ECO:0000313" key="2">
    <source>
        <dbReference type="Proteomes" id="UP001062223"/>
    </source>
</evidence>
<accession>A0A9Q9T2B4</accession>
<dbReference type="Proteomes" id="UP001062223">
    <property type="component" value="Chromosome"/>
</dbReference>
<evidence type="ECO:0000313" key="1">
    <source>
        <dbReference type="EMBL" id="UYC79672.1"/>
    </source>
</evidence>
<organism evidence="1 2">
    <name type="scientific">Curtobacterium poinsettiae</name>
    <dbReference type="NCBI Taxonomy" id="159612"/>
    <lineage>
        <taxon>Bacteria</taxon>
        <taxon>Bacillati</taxon>
        <taxon>Actinomycetota</taxon>
        <taxon>Actinomycetes</taxon>
        <taxon>Micrococcales</taxon>
        <taxon>Microbacteriaceae</taxon>
        <taxon>Curtobacterium</taxon>
    </lineage>
</organism>
<dbReference type="RefSeq" id="WP_262138020.1">
    <property type="nucleotide sequence ID" value="NZ_CP106879.1"/>
</dbReference>
<dbReference type="Pfam" id="PF19686">
    <property type="entry name" value="DUF6188"/>
    <property type="match status" value="1"/>
</dbReference>
<proteinExistence type="predicted"/>
<dbReference type="EMBL" id="CP106879">
    <property type="protein sequence ID" value="UYC79672.1"/>
    <property type="molecule type" value="Genomic_DNA"/>
</dbReference>
<name>A0A9Q9T2B4_9MICO</name>
<sequence>MSGVPRQPFALDITGDTVDFIGLESDVTIRFSNGASLRFETDFALTGSDGEHEFLDPGDKPSLLGLLALHTEVVSDGAVTGGRIAIRFASGALLEGWPNRRGPSWHYSEPGRARVDIDALPDGDVQYRHSPSSAEVRR</sequence>
<reference evidence="1" key="1">
    <citation type="submission" date="2022-09" db="EMBL/GenBank/DDBJ databases">
        <title>Taxonomy of Curtobacterium flaccumfaciens.</title>
        <authorList>
            <person name="Osdaghi E."/>
            <person name="Taghavi S.M."/>
            <person name="Hamidizade M."/>
            <person name="Abachi H."/>
            <person name="Fazliarab A."/>
            <person name="Baeyen S."/>
            <person name="Portier P."/>
            <person name="Van Vaerenbergh J."/>
            <person name="Jacques M.-A."/>
        </authorList>
    </citation>
    <scope>NUCLEOTIDE SEQUENCE</scope>
    <source>
        <strain evidence="1">AGQB46</strain>
    </source>
</reference>
<dbReference type="InterPro" id="IPR046179">
    <property type="entry name" value="DUF6188"/>
</dbReference>
<protein>
    <submittedName>
        <fullName evidence="1">DUF6188 family protein</fullName>
    </submittedName>
</protein>
<dbReference type="AlphaFoldDB" id="A0A9Q9T2B4"/>
<gene>
    <name evidence="1" type="ORF">OE229_10970</name>
</gene>